<proteinExistence type="predicted"/>
<keyword evidence="3" id="KW-0812">Transmembrane</keyword>
<evidence type="ECO:0000256" key="3">
    <source>
        <dbReference type="SAM" id="Phobius"/>
    </source>
</evidence>
<name>A0AAQ3K722_9LILI</name>
<feature type="region of interest" description="Disordered" evidence="2">
    <location>
        <begin position="274"/>
        <end position="293"/>
    </location>
</feature>
<dbReference type="AlphaFoldDB" id="A0AAQ3K722"/>
<feature type="compositionally biased region" description="Basic residues" evidence="2">
    <location>
        <begin position="32"/>
        <end position="44"/>
    </location>
</feature>
<feature type="coiled-coil region" evidence="1">
    <location>
        <begin position="160"/>
        <end position="192"/>
    </location>
</feature>
<keyword evidence="3" id="KW-0472">Membrane</keyword>
<feature type="compositionally biased region" description="Pro residues" evidence="2">
    <location>
        <begin position="52"/>
        <end position="66"/>
    </location>
</feature>
<gene>
    <name evidence="4" type="ORF">Cni_G12027</name>
</gene>
<evidence type="ECO:0000256" key="1">
    <source>
        <dbReference type="SAM" id="Coils"/>
    </source>
</evidence>
<keyword evidence="5" id="KW-1185">Reference proteome</keyword>
<organism evidence="4 5">
    <name type="scientific">Canna indica</name>
    <name type="common">Indian-shot</name>
    <dbReference type="NCBI Taxonomy" id="4628"/>
    <lineage>
        <taxon>Eukaryota</taxon>
        <taxon>Viridiplantae</taxon>
        <taxon>Streptophyta</taxon>
        <taxon>Embryophyta</taxon>
        <taxon>Tracheophyta</taxon>
        <taxon>Spermatophyta</taxon>
        <taxon>Magnoliopsida</taxon>
        <taxon>Liliopsida</taxon>
        <taxon>Zingiberales</taxon>
        <taxon>Cannaceae</taxon>
        <taxon>Canna</taxon>
    </lineage>
</organism>
<feature type="compositionally biased region" description="Polar residues" evidence="2">
    <location>
        <begin position="366"/>
        <end position="377"/>
    </location>
</feature>
<reference evidence="4 5" key="1">
    <citation type="submission" date="2023-10" db="EMBL/GenBank/DDBJ databases">
        <title>Chromosome-scale genome assembly provides insights into flower coloration mechanisms of Canna indica.</title>
        <authorList>
            <person name="Li C."/>
        </authorList>
    </citation>
    <scope>NUCLEOTIDE SEQUENCE [LARGE SCALE GENOMIC DNA]</scope>
    <source>
        <tissue evidence="4">Flower</tissue>
    </source>
</reference>
<accession>A0AAQ3K722</accession>
<feature type="transmembrane region" description="Helical" evidence="3">
    <location>
        <begin position="123"/>
        <end position="143"/>
    </location>
</feature>
<feature type="region of interest" description="Disordered" evidence="2">
    <location>
        <begin position="366"/>
        <end position="388"/>
    </location>
</feature>
<keyword evidence="1" id="KW-0175">Coiled coil</keyword>
<dbReference type="Proteomes" id="UP001327560">
    <property type="component" value="Chromosome 4"/>
</dbReference>
<dbReference type="PANTHER" id="PTHR34962">
    <property type="entry name" value="EMBRYO DEFECTIVE 1703-RELATED"/>
    <property type="match status" value="1"/>
</dbReference>
<dbReference type="EMBL" id="CP136893">
    <property type="protein sequence ID" value="WOL03307.1"/>
    <property type="molecule type" value="Genomic_DNA"/>
</dbReference>
<sequence length="535" mass="58671">MNSSSAAASFSYPSLLLSKRLLKVCSLPSPKPRTKRPNHLRRKTLFREPHPLQSPPPPPLQPPPPPDDLEVVFLEEKVVSVVREVEEMAAPGVVDETTVAAVGVDPLASAADLRSLPREVLGIVLRFAALLAVQTVVAVWFFGGFGGEEGSRAGEQGLLKETAREASEELELEKKVSEIRAMAKEARETERRELAEDSGGIKGEVDKRLGRFRKSATKVILDEDGFSLSLPVSTKKLNERVDGEKLDSKQKIGTEKLSSKRKVGFLKSIKKTGSIPKGFNGSRNNEKRGKGGIEQIDGEASHSQHHDQGDLRAHASPIQETVGSRNSDHHIHASRFLEDNEDLLSYRETNSISYDDQVSLKALNEGNSAKATGASSSDTEKSNHKLRRNLPKELLECRSFVNEDESNYSDALNKPWWMKLPYVLAILLRRGPGGNGSKGLYSLNINSSSGEENAASYTIAFQDRHDAGNFCHLLESFFEDLGDITADVVPLTTKEVDQAVKSDALKIIVVRKGQIQLYAGQPLVEVETAIRSLLG</sequence>
<protein>
    <submittedName>
        <fullName evidence="4">Uncharacterized protein</fullName>
    </submittedName>
</protein>
<evidence type="ECO:0000256" key="2">
    <source>
        <dbReference type="SAM" id="MobiDB-lite"/>
    </source>
</evidence>
<feature type="region of interest" description="Disordered" evidence="2">
    <location>
        <begin position="27"/>
        <end position="68"/>
    </location>
</feature>
<evidence type="ECO:0000313" key="5">
    <source>
        <dbReference type="Proteomes" id="UP001327560"/>
    </source>
</evidence>
<dbReference type="PANTHER" id="PTHR34962:SF3">
    <property type="entry name" value="ABC SUBFAMILY C PROTEIN"/>
    <property type="match status" value="1"/>
</dbReference>
<keyword evidence="3" id="KW-1133">Transmembrane helix</keyword>
<evidence type="ECO:0000313" key="4">
    <source>
        <dbReference type="EMBL" id="WOL03307.1"/>
    </source>
</evidence>